<dbReference type="Pfam" id="PF03466">
    <property type="entry name" value="LysR_substrate"/>
    <property type="match status" value="1"/>
</dbReference>
<dbReference type="EMBL" id="JASCTH010000016">
    <property type="protein sequence ID" value="MDI6101663.1"/>
    <property type="molecule type" value="Genomic_DNA"/>
</dbReference>
<accession>A0ABT6WPK5</accession>
<feature type="domain" description="HTH lysR-type" evidence="5">
    <location>
        <begin position="1"/>
        <end position="58"/>
    </location>
</feature>
<evidence type="ECO:0000313" key="6">
    <source>
        <dbReference type="EMBL" id="MDI6101663.1"/>
    </source>
</evidence>
<sequence length="296" mass="32589">MELRDIEIFLTLAEELHFGRTAERLHVSAARVSQAIKKQERQIGAALFERTSRRVALTPIGRRLAEDLRPAYRELHSGFARAVAAARARPETLRLGTIGHNLVDYQPILDAFAVRRPGCEVRYRHVDFSDPFGPLRRGAVDVQITWLPVEEPDLTVGPIILTEPIVLLCGAGHRLASREAIELEELGDEVVMGGAEPGYWRAGLVPTHTPSGRLIEIGPIVTNYLDMIPFLISGEAVSPSFAHGERVLQVPGLAYVPIRDSPPGRWALVWRTAGVTETILDFARTARELGPVAPAS</sequence>
<dbReference type="PANTHER" id="PTHR30346:SF0">
    <property type="entry name" value="HCA OPERON TRANSCRIPTIONAL ACTIVATOR HCAR"/>
    <property type="match status" value="1"/>
</dbReference>
<comment type="caution">
    <text evidence="6">The sequence shown here is derived from an EMBL/GenBank/DDBJ whole genome shotgun (WGS) entry which is preliminary data.</text>
</comment>
<evidence type="ECO:0000256" key="3">
    <source>
        <dbReference type="ARBA" id="ARBA00023125"/>
    </source>
</evidence>
<dbReference type="InterPro" id="IPR005119">
    <property type="entry name" value="LysR_subst-bd"/>
</dbReference>
<keyword evidence="7" id="KW-1185">Reference proteome</keyword>
<protein>
    <submittedName>
        <fullName evidence="6">LysR family transcriptional regulator</fullName>
    </submittedName>
</protein>
<dbReference type="RefSeq" id="WP_282762647.1">
    <property type="nucleotide sequence ID" value="NZ_JASCTH010000016.1"/>
</dbReference>
<evidence type="ECO:0000256" key="1">
    <source>
        <dbReference type="ARBA" id="ARBA00009437"/>
    </source>
</evidence>
<dbReference type="PANTHER" id="PTHR30346">
    <property type="entry name" value="TRANSCRIPTIONAL DUAL REGULATOR HCAR-RELATED"/>
    <property type="match status" value="1"/>
</dbReference>
<dbReference type="PROSITE" id="PS50931">
    <property type="entry name" value="HTH_LYSR"/>
    <property type="match status" value="1"/>
</dbReference>
<evidence type="ECO:0000256" key="2">
    <source>
        <dbReference type="ARBA" id="ARBA00023015"/>
    </source>
</evidence>
<keyword evidence="4" id="KW-0804">Transcription</keyword>
<dbReference type="Gene3D" id="3.40.190.10">
    <property type="entry name" value="Periplasmic binding protein-like II"/>
    <property type="match status" value="2"/>
</dbReference>
<comment type="similarity">
    <text evidence="1">Belongs to the LysR transcriptional regulatory family.</text>
</comment>
<gene>
    <name evidence="6" type="ORF">QLQ12_23865</name>
</gene>
<dbReference type="InterPro" id="IPR000847">
    <property type="entry name" value="LysR_HTH_N"/>
</dbReference>
<dbReference type="Proteomes" id="UP001241758">
    <property type="component" value="Unassembled WGS sequence"/>
</dbReference>
<name>A0ABT6WPK5_9ACTN</name>
<dbReference type="Gene3D" id="1.10.10.10">
    <property type="entry name" value="Winged helix-like DNA-binding domain superfamily/Winged helix DNA-binding domain"/>
    <property type="match status" value="1"/>
</dbReference>
<dbReference type="InterPro" id="IPR036390">
    <property type="entry name" value="WH_DNA-bd_sf"/>
</dbReference>
<dbReference type="InterPro" id="IPR036388">
    <property type="entry name" value="WH-like_DNA-bd_sf"/>
</dbReference>
<evidence type="ECO:0000256" key="4">
    <source>
        <dbReference type="ARBA" id="ARBA00023163"/>
    </source>
</evidence>
<proteinExistence type="inferred from homology"/>
<dbReference type="Pfam" id="PF00126">
    <property type="entry name" value="HTH_1"/>
    <property type="match status" value="1"/>
</dbReference>
<evidence type="ECO:0000313" key="7">
    <source>
        <dbReference type="Proteomes" id="UP001241758"/>
    </source>
</evidence>
<reference evidence="6 7" key="1">
    <citation type="submission" date="2023-05" db="EMBL/GenBank/DDBJ databases">
        <title>Actinoplanes sp. NEAU-A12 genome sequencing.</title>
        <authorList>
            <person name="Wang Z.-S."/>
        </authorList>
    </citation>
    <scope>NUCLEOTIDE SEQUENCE [LARGE SCALE GENOMIC DNA]</scope>
    <source>
        <strain evidence="6 7">NEAU-A12</strain>
    </source>
</reference>
<dbReference type="SUPFAM" id="SSF46785">
    <property type="entry name" value="Winged helix' DNA-binding domain"/>
    <property type="match status" value="1"/>
</dbReference>
<keyword evidence="3" id="KW-0238">DNA-binding</keyword>
<evidence type="ECO:0000259" key="5">
    <source>
        <dbReference type="PROSITE" id="PS50931"/>
    </source>
</evidence>
<keyword evidence="2" id="KW-0805">Transcription regulation</keyword>
<organism evidence="6 7">
    <name type="scientific">Actinoplanes sandaracinus</name>
    <dbReference type="NCBI Taxonomy" id="3045177"/>
    <lineage>
        <taxon>Bacteria</taxon>
        <taxon>Bacillati</taxon>
        <taxon>Actinomycetota</taxon>
        <taxon>Actinomycetes</taxon>
        <taxon>Micromonosporales</taxon>
        <taxon>Micromonosporaceae</taxon>
        <taxon>Actinoplanes</taxon>
    </lineage>
</organism>
<dbReference type="SUPFAM" id="SSF53850">
    <property type="entry name" value="Periplasmic binding protein-like II"/>
    <property type="match status" value="1"/>
</dbReference>